<dbReference type="RefSeq" id="XP_056547811.1">
    <property type="nucleotide sequence ID" value="XM_056684205.1"/>
</dbReference>
<evidence type="ECO:0000313" key="1">
    <source>
        <dbReference type="EMBL" id="KAJ5176203.1"/>
    </source>
</evidence>
<keyword evidence="2" id="KW-1185">Reference proteome</keyword>
<dbReference type="AlphaFoldDB" id="A0A9W9IGC4"/>
<dbReference type="OrthoDB" id="5423818at2759"/>
<gene>
    <name evidence="1" type="ORF">N7482_002080</name>
</gene>
<reference evidence="1" key="2">
    <citation type="journal article" date="2023" name="IMA Fungus">
        <title>Comparative genomic study of the Penicillium genus elucidates a diverse pangenome and 15 lateral gene transfer events.</title>
        <authorList>
            <person name="Petersen C."/>
            <person name="Sorensen T."/>
            <person name="Nielsen M.R."/>
            <person name="Sondergaard T.E."/>
            <person name="Sorensen J.L."/>
            <person name="Fitzpatrick D.A."/>
            <person name="Frisvad J.C."/>
            <person name="Nielsen K.L."/>
        </authorList>
    </citation>
    <scope>NUCLEOTIDE SEQUENCE</scope>
    <source>
        <strain evidence="1">IBT 26290</strain>
    </source>
</reference>
<proteinExistence type="predicted"/>
<dbReference type="EMBL" id="JAPQKN010000001">
    <property type="protein sequence ID" value="KAJ5176203.1"/>
    <property type="molecule type" value="Genomic_DNA"/>
</dbReference>
<evidence type="ECO:0000313" key="2">
    <source>
        <dbReference type="Proteomes" id="UP001149163"/>
    </source>
</evidence>
<organism evidence="1 2">
    <name type="scientific">Penicillium canariense</name>
    <dbReference type="NCBI Taxonomy" id="189055"/>
    <lineage>
        <taxon>Eukaryota</taxon>
        <taxon>Fungi</taxon>
        <taxon>Dikarya</taxon>
        <taxon>Ascomycota</taxon>
        <taxon>Pezizomycotina</taxon>
        <taxon>Eurotiomycetes</taxon>
        <taxon>Eurotiomycetidae</taxon>
        <taxon>Eurotiales</taxon>
        <taxon>Aspergillaceae</taxon>
        <taxon>Penicillium</taxon>
    </lineage>
</organism>
<name>A0A9W9IGC4_9EURO</name>
<reference evidence="1" key="1">
    <citation type="submission" date="2022-11" db="EMBL/GenBank/DDBJ databases">
        <authorList>
            <person name="Petersen C."/>
        </authorList>
    </citation>
    <scope>NUCLEOTIDE SEQUENCE</scope>
    <source>
        <strain evidence="1">IBT 26290</strain>
    </source>
</reference>
<dbReference type="GeneID" id="81423381"/>
<sequence length="414" mass="46250">MITLPTKHATTEHRPKAGNDVNTILDSVLSSSDPELTTSEADYIDWYNPDIDLSGLWSLQGNETASQSPLSGWSSLEGEQLDSLFNISIPAQPTANSRSLIMRPNIKTGAHGIANLILHTLKSYLLMMLRHSTLPPFIHPRTITRDFDKFDVEPLTNCISLMHILRSEIRGSRKLFWKNVRLECERLLADHPRLSDWELLAGKQAISIYILIRLDEGATEQNNFDPLLLATVAAISKQLKGGDMVRKTQLMCRNGSLDTNWEDWIFEESERRLDLDLPLAKKHRSTALIQPQRLCVIHRVVNLLVYFDPAAICDMSSEFVIAPLPAKKQLWEASDELTWRTESKKAPKIQTCFGLAKTGKIKKLHEVQPGGSDSASPCETVNATTSESAGHWEEWCSGMDSLGGIVMLAASLIV</sequence>
<dbReference type="Proteomes" id="UP001149163">
    <property type="component" value="Unassembled WGS sequence"/>
</dbReference>
<protein>
    <submittedName>
        <fullName evidence="1">Uncharacterized protein</fullName>
    </submittedName>
</protein>
<accession>A0A9W9IGC4</accession>
<comment type="caution">
    <text evidence="1">The sequence shown here is derived from an EMBL/GenBank/DDBJ whole genome shotgun (WGS) entry which is preliminary data.</text>
</comment>